<feature type="compositionally biased region" description="Polar residues" evidence="1">
    <location>
        <begin position="10"/>
        <end position="30"/>
    </location>
</feature>
<gene>
    <name evidence="2" type="ordered locus">LI0666</name>
</gene>
<feature type="compositionally biased region" description="Polar residues" evidence="1">
    <location>
        <begin position="104"/>
        <end position="113"/>
    </location>
</feature>
<feature type="region of interest" description="Disordered" evidence="1">
    <location>
        <begin position="73"/>
        <end position="147"/>
    </location>
</feature>
<evidence type="ECO:0000313" key="3">
    <source>
        <dbReference type="Proteomes" id="UP000002430"/>
    </source>
</evidence>
<name>Q1MQK7_LAWIP</name>
<feature type="compositionally biased region" description="Basic and acidic residues" evidence="1">
    <location>
        <begin position="31"/>
        <end position="40"/>
    </location>
</feature>
<evidence type="ECO:0000313" key="2">
    <source>
        <dbReference type="EMBL" id="CAJ54720.1"/>
    </source>
</evidence>
<feature type="region of interest" description="Disordered" evidence="1">
    <location>
        <begin position="1"/>
        <end position="43"/>
    </location>
</feature>
<dbReference type="HOGENOM" id="CLU_1341858_0_0_7"/>
<dbReference type="KEGG" id="lip:LI0666"/>
<dbReference type="Proteomes" id="UP000002430">
    <property type="component" value="Chromosome"/>
</dbReference>
<dbReference type="AlphaFoldDB" id="Q1MQK7"/>
<accession>Q1MQK7</accession>
<reference evidence="2 3" key="1">
    <citation type="submission" date="2005-11" db="EMBL/GenBank/DDBJ databases">
        <title>The complete genome sequence of Lawsonia intracellularis: the causative agent of proliferative enteropathy.</title>
        <authorList>
            <person name="Kaur K."/>
            <person name="Zhang Q."/>
            <person name="Beckler D."/>
            <person name="Munir S."/>
            <person name="Li L."/>
            <person name="Kinsley K."/>
            <person name="Herron L."/>
            <person name="Peterson A."/>
            <person name="May B."/>
            <person name="Singh S."/>
            <person name="Gebhart C."/>
            <person name="Kapur V."/>
        </authorList>
    </citation>
    <scope>NUCLEOTIDE SEQUENCE [LARGE SCALE GENOMIC DNA]</scope>
    <source>
        <strain evidence="2 3">PHE/MN1-00</strain>
    </source>
</reference>
<proteinExistence type="predicted"/>
<evidence type="ECO:0000256" key="1">
    <source>
        <dbReference type="SAM" id="MobiDB-lite"/>
    </source>
</evidence>
<organism evidence="2 3">
    <name type="scientific">Lawsonia intracellularis (strain PHE/MN1-00)</name>
    <dbReference type="NCBI Taxonomy" id="363253"/>
    <lineage>
        <taxon>Bacteria</taxon>
        <taxon>Pseudomonadati</taxon>
        <taxon>Thermodesulfobacteriota</taxon>
        <taxon>Desulfovibrionia</taxon>
        <taxon>Desulfovibrionales</taxon>
        <taxon>Desulfovibrionaceae</taxon>
        <taxon>Lawsonia</taxon>
    </lineage>
</organism>
<keyword evidence="3" id="KW-1185">Reference proteome</keyword>
<dbReference type="RefSeq" id="WP_011526749.1">
    <property type="nucleotide sequence ID" value="NC_008011.1"/>
</dbReference>
<dbReference type="EMBL" id="AM180252">
    <property type="protein sequence ID" value="CAJ54720.1"/>
    <property type="molecule type" value="Genomic_DNA"/>
</dbReference>
<protein>
    <submittedName>
        <fullName evidence="2">NA</fullName>
    </submittedName>
</protein>
<sequence length="204" mass="22078">MKIQFKHSSSHNSGVEENGNATGTSSSVKNKSLEPTKKESSILSKLRASWSNTLQRVKHSTMKMIGARTHQALKDYDAKKDTTGTSEGKKVSSTPRIVPRHENTSGPFTSNPVDSPDTIYATVVHPSTPLAQRPLPPIPENNPSSEPIYAELDFTLGPNSPGKMKPVIYENLKSVSPGPHVTEPIYAEIKTTSISTSGNKGKNN</sequence>
<feature type="compositionally biased region" description="Basic and acidic residues" evidence="1">
    <location>
        <begin position="73"/>
        <end position="90"/>
    </location>
</feature>